<dbReference type="AlphaFoldDB" id="A0A8K1FY59"/>
<dbReference type="Gene3D" id="1.10.287.110">
    <property type="entry name" value="DnaJ domain"/>
    <property type="match status" value="1"/>
</dbReference>
<reference evidence="2" key="1">
    <citation type="submission" date="2019-04" db="EMBL/GenBank/DDBJ databases">
        <title>Genome assembly of Zosterops borbonicus 15179.</title>
        <authorList>
            <person name="Leroy T."/>
            <person name="Anselmetti Y."/>
            <person name="Tilak M.-K."/>
            <person name="Nabholz B."/>
        </authorList>
    </citation>
    <scope>NUCLEOTIDE SEQUENCE</scope>
    <source>
        <strain evidence="2">HGM_15179</strain>
        <tissue evidence="2">Muscle</tissue>
    </source>
</reference>
<dbReference type="Proteomes" id="UP000796761">
    <property type="component" value="Unassembled WGS sequence"/>
</dbReference>
<evidence type="ECO:0000313" key="3">
    <source>
        <dbReference type="Proteomes" id="UP000796761"/>
    </source>
</evidence>
<feature type="non-terminal residue" evidence="2">
    <location>
        <position position="88"/>
    </location>
</feature>
<gene>
    <name evidence="2" type="ORF">HGM15179_019463</name>
</gene>
<organism evidence="2 3">
    <name type="scientific">Zosterops borbonicus</name>
    <dbReference type="NCBI Taxonomy" id="364589"/>
    <lineage>
        <taxon>Eukaryota</taxon>
        <taxon>Metazoa</taxon>
        <taxon>Chordata</taxon>
        <taxon>Craniata</taxon>
        <taxon>Vertebrata</taxon>
        <taxon>Euteleostomi</taxon>
        <taxon>Archelosauria</taxon>
        <taxon>Archosauria</taxon>
        <taxon>Dinosauria</taxon>
        <taxon>Saurischia</taxon>
        <taxon>Theropoda</taxon>
        <taxon>Coelurosauria</taxon>
        <taxon>Aves</taxon>
        <taxon>Neognathae</taxon>
        <taxon>Neoaves</taxon>
        <taxon>Telluraves</taxon>
        <taxon>Australaves</taxon>
        <taxon>Passeriformes</taxon>
        <taxon>Sylvioidea</taxon>
        <taxon>Zosteropidae</taxon>
        <taxon>Zosterops</taxon>
    </lineage>
</organism>
<evidence type="ECO:0000313" key="2">
    <source>
        <dbReference type="EMBL" id="TRZ07645.1"/>
    </source>
</evidence>
<dbReference type="InterPro" id="IPR001623">
    <property type="entry name" value="DnaJ_domain"/>
</dbReference>
<keyword evidence="3" id="KW-1185">Reference proteome</keyword>
<dbReference type="EMBL" id="SWJQ01001687">
    <property type="protein sequence ID" value="TRZ07645.1"/>
    <property type="molecule type" value="Genomic_DNA"/>
</dbReference>
<dbReference type="OrthoDB" id="10250354at2759"/>
<name>A0A8K1FY59_9PASS</name>
<feature type="domain" description="J" evidence="1">
    <location>
        <begin position="52"/>
        <end position="88"/>
    </location>
</feature>
<dbReference type="CDD" id="cd06257">
    <property type="entry name" value="DnaJ"/>
    <property type="match status" value="1"/>
</dbReference>
<evidence type="ECO:0000259" key="1">
    <source>
        <dbReference type="PROSITE" id="PS50076"/>
    </source>
</evidence>
<dbReference type="Pfam" id="PF00226">
    <property type="entry name" value="DnaJ"/>
    <property type="match status" value="1"/>
</dbReference>
<dbReference type="PRINTS" id="PR00625">
    <property type="entry name" value="JDOMAIN"/>
</dbReference>
<protein>
    <recommendedName>
        <fullName evidence="1">J domain-containing protein</fullName>
    </recommendedName>
</protein>
<dbReference type="InterPro" id="IPR036869">
    <property type="entry name" value="J_dom_sf"/>
</dbReference>
<comment type="caution">
    <text evidence="2">The sequence shown here is derived from an EMBL/GenBank/DDBJ whole genome shotgun (WGS) entry which is preliminary data.</text>
</comment>
<sequence>EQGKGMDRMVSDFSWEGRSLWRSSSGRLRAKVSTFLTQGTAEQAWNKYLAPDSIAIMGNQCGANEDEIKKAYQKMALKYHPDKNRPQC</sequence>
<dbReference type="PROSITE" id="PS50076">
    <property type="entry name" value="DNAJ_2"/>
    <property type="match status" value="1"/>
</dbReference>
<dbReference type="SUPFAM" id="SSF46565">
    <property type="entry name" value="Chaperone J-domain"/>
    <property type="match status" value="1"/>
</dbReference>
<proteinExistence type="predicted"/>
<accession>A0A8K1FY59</accession>